<dbReference type="EC" id="6.3.5.7" evidence="2"/>
<gene>
    <name evidence="2" type="primary">gatA_3</name>
    <name evidence="2" type="ORF">PPN31114_01282</name>
</gene>
<evidence type="ECO:0000313" key="3">
    <source>
        <dbReference type="Proteomes" id="UP000366945"/>
    </source>
</evidence>
<dbReference type="InterPro" id="IPR036928">
    <property type="entry name" value="AS_sf"/>
</dbReference>
<dbReference type="GO" id="GO:0050567">
    <property type="term" value="F:glutaminyl-tRNA synthase (glutamine-hydrolyzing) activity"/>
    <property type="evidence" value="ECO:0007669"/>
    <property type="project" value="UniProtKB-EC"/>
</dbReference>
<dbReference type="Gene3D" id="3.90.1300.10">
    <property type="entry name" value="Amidase signature (AS) domain"/>
    <property type="match status" value="1"/>
</dbReference>
<reference evidence="2 3" key="1">
    <citation type="submission" date="2019-08" db="EMBL/GenBank/DDBJ databases">
        <authorList>
            <person name="Peeters C."/>
        </authorList>
    </citation>
    <scope>NUCLEOTIDE SEQUENCE [LARGE SCALE GENOMIC DNA]</scope>
    <source>
        <strain evidence="2 3">LMG 31114</strain>
    </source>
</reference>
<accession>A0A5E4T7T8</accession>
<keyword evidence="3" id="KW-1185">Reference proteome</keyword>
<dbReference type="GO" id="GO:0016740">
    <property type="term" value="F:transferase activity"/>
    <property type="evidence" value="ECO:0007669"/>
    <property type="project" value="UniProtKB-KW"/>
</dbReference>
<keyword evidence="2" id="KW-0808">Transferase</keyword>
<dbReference type="OrthoDB" id="112488at2"/>
<keyword evidence="2" id="KW-0436">Ligase</keyword>
<feature type="domain" description="Amidase" evidence="1">
    <location>
        <begin position="30"/>
        <end position="457"/>
    </location>
</feature>
<dbReference type="InterPro" id="IPR023631">
    <property type="entry name" value="Amidase_dom"/>
</dbReference>
<dbReference type="EMBL" id="CABPSK010000001">
    <property type="protein sequence ID" value="VVD83847.1"/>
    <property type="molecule type" value="Genomic_DNA"/>
</dbReference>
<dbReference type="PROSITE" id="PS00571">
    <property type="entry name" value="AMIDASES"/>
    <property type="match status" value="1"/>
</dbReference>
<name>A0A5E4T7T8_9BURK</name>
<proteinExistence type="predicted"/>
<dbReference type="InterPro" id="IPR000120">
    <property type="entry name" value="Amidase"/>
</dbReference>
<evidence type="ECO:0000259" key="1">
    <source>
        <dbReference type="Pfam" id="PF01425"/>
    </source>
</evidence>
<organism evidence="2 3">
    <name type="scientific">Pandoraea pneumonica</name>
    <dbReference type="NCBI Taxonomy" id="2508299"/>
    <lineage>
        <taxon>Bacteria</taxon>
        <taxon>Pseudomonadati</taxon>
        <taxon>Pseudomonadota</taxon>
        <taxon>Betaproteobacteria</taxon>
        <taxon>Burkholderiales</taxon>
        <taxon>Burkholderiaceae</taxon>
        <taxon>Pandoraea</taxon>
    </lineage>
</organism>
<dbReference type="Pfam" id="PF01425">
    <property type="entry name" value="Amidase"/>
    <property type="match status" value="1"/>
</dbReference>
<sequence length="482" mass="49226">MREFSAPLHFQSALSIASQIASGQISSRQVTQYFLDRIARAQALNAFTEVFAEQALAQADAADAALRPGGAGPASPLHGVPVAIKDSIEVAGSTASAGSLSRLAITSDITATAVQRLCAAGMIVLGKTHMTEFAFGLAGQNPTRGTPWNPWDAAQHRAPGGSSSGCGTAVAAGLAPIAIGGDTGGSVRAPAALNHLVGFKPSSGVSSGAGVVPLAPTLDVLGPIARSVADAHAITAILTGHDDADALTQQVPDAISEGLRDTLPVLAPHNLPALYVLDAHAFPATLSGGAQRVWDDALTRLADAGWTLRRWTPSAELDIGELSEANSVILGYEGFQLHGHLAEDAEQPLWDVVRQRILAGGQIPRAAYEEAIAHRAQVAAAFTEAIGREGVLLMPATGHGALPLDAADSAHVSIGRFCRAGNFLGTPAIALPAGFDDSGMPVGVQLMAPPLADRQLLAAAAALAPALQAPGPVNPDLSHWGL</sequence>
<evidence type="ECO:0000313" key="2">
    <source>
        <dbReference type="EMBL" id="VVD83847.1"/>
    </source>
</evidence>
<dbReference type="Proteomes" id="UP000366945">
    <property type="component" value="Unassembled WGS sequence"/>
</dbReference>
<dbReference type="PANTHER" id="PTHR11895">
    <property type="entry name" value="TRANSAMIDASE"/>
    <property type="match status" value="1"/>
</dbReference>
<dbReference type="AlphaFoldDB" id="A0A5E4T7T8"/>
<dbReference type="PANTHER" id="PTHR11895:SF176">
    <property type="entry name" value="AMIDASE AMID-RELATED"/>
    <property type="match status" value="1"/>
</dbReference>
<dbReference type="SUPFAM" id="SSF75304">
    <property type="entry name" value="Amidase signature (AS) enzymes"/>
    <property type="match status" value="1"/>
</dbReference>
<protein>
    <submittedName>
        <fullName evidence="2">Glutamyl-tRNA(Gln) amidotransferase subunit A</fullName>
        <ecNumber evidence="2">6.3.5.7</ecNumber>
    </submittedName>
</protein>
<dbReference type="InterPro" id="IPR020556">
    <property type="entry name" value="Amidase_CS"/>
</dbReference>